<keyword evidence="2" id="KW-0285">Flavoprotein</keyword>
<evidence type="ECO:0000256" key="1">
    <source>
        <dbReference type="ARBA" id="ARBA00001917"/>
    </source>
</evidence>
<dbReference type="Pfam" id="PF01613">
    <property type="entry name" value="Flavin_Reduct"/>
    <property type="match status" value="1"/>
</dbReference>
<evidence type="ECO:0000256" key="4">
    <source>
        <dbReference type="ARBA" id="ARBA00038054"/>
    </source>
</evidence>
<dbReference type="Gene3D" id="2.30.110.10">
    <property type="entry name" value="Electron Transport, Fmn-binding Protein, Chain A"/>
    <property type="match status" value="1"/>
</dbReference>
<dbReference type="RefSeq" id="WP_308422159.1">
    <property type="nucleotide sequence ID" value="NZ_BMIR01000012.1"/>
</dbReference>
<sequence length="206" mass="22603">MFIEPKQQSIQDTYKLLIGAVVPRPIAFITTQNESGLVNAAPFSFFNVLCSDPALIGVSIARKDNGDRKDTAANIVTSKAFVVHIVDETNIQLVNQTAIDFPKDYSEVKEFGLTLKESHTIAVPGVKEAKIRLECTLHQLIPLGKGPTNELFIGEVIGIDIDDALYDHGKIPEQVLQPIGRLAGTSYTKLGETFSIPRPIFNADKR</sequence>
<accession>A0A8J2YIP8</accession>
<evidence type="ECO:0000259" key="5">
    <source>
        <dbReference type="SMART" id="SM00903"/>
    </source>
</evidence>
<keyword evidence="7" id="KW-1185">Reference proteome</keyword>
<evidence type="ECO:0000256" key="3">
    <source>
        <dbReference type="ARBA" id="ARBA00022643"/>
    </source>
</evidence>
<evidence type="ECO:0000313" key="6">
    <source>
        <dbReference type="EMBL" id="GGE45861.1"/>
    </source>
</evidence>
<reference evidence="6" key="2">
    <citation type="submission" date="2020-09" db="EMBL/GenBank/DDBJ databases">
        <authorList>
            <person name="Sun Q."/>
            <person name="Zhou Y."/>
        </authorList>
    </citation>
    <scope>NUCLEOTIDE SEQUENCE</scope>
    <source>
        <strain evidence="6">CGMCC 1.15371</strain>
    </source>
</reference>
<dbReference type="Proteomes" id="UP000628775">
    <property type="component" value="Unassembled WGS sequence"/>
</dbReference>
<proteinExistence type="inferred from homology"/>
<dbReference type="InterPro" id="IPR002563">
    <property type="entry name" value="Flavin_Rdtase-like_dom"/>
</dbReference>
<dbReference type="InterPro" id="IPR012349">
    <property type="entry name" value="Split_barrel_FMN-bd"/>
</dbReference>
<dbReference type="PANTHER" id="PTHR33798">
    <property type="entry name" value="FLAVOPROTEIN OXYGENASE"/>
    <property type="match status" value="1"/>
</dbReference>
<organism evidence="6 7">
    <name type="scientific">Pullulanibacillus camelliae</name>
    <dbReference type="NCBI Taxonomy" id="1707096"/>
    <lineage>
        <taxon>Bacteria</taxon>
        <taxon>Bacillati</taxon>
        <taxon>Bacillota</taxon>
        <taxon>Bacilli</taxon>
        <taxon>Bacillales</taxon>
        <taxon>Sporolactobacillaceae</taxon>
        <taxon>Pullulanibacillus</taxon>
    </lineage>
</organism>
<reference evidence="6" key="1">
    <citation type="journal article" date="2014" name="Int. J. Syst. Evol. Microbiol.">
        <title>Complete genome sequence of Corynebacterium casei LMG S-19264T (=DSM 44701T), isolated from a smear-ripened cheese.</title>
        <authorList>
            <consortium name="US DOE Joint Genome Institute (JGI-PGF)"/>
            <person name="Walter F."/>
            <person name="Albersmeier A."/>
            <person name="Kalinowski J."/>
            <person name="Ruckert C."/>
        </authorList>
    </citation>
    <scope>NUCLEOTIDE SEQUENCE</scope>
    <source>
        <strain evidence="6">CGMCC 1.15371</strain>
    </source>
</reference>
<comment type="caution">
    <text evidence="6">The sequence shown here is derived from an EMBL/GenBank/DDBJ whole genome shotgun (WGS) entry which is preliminary data.</text>
</comment>
<dbReference type="AlphaFoldDB" id="A0A8J2YIP8"/>
<comment type="similarity">
    <text evidence="4">Belongs to the flavoredoxin family.</text>
</comment>
<evidence type="ECO:0000256" key="2">
    <source>
        <dbReference type="ARBA" id="ARBA00022630"/>
    </source>
</evidence>
<protein>
    <recommendedName>
        <fullName evidence="5">Flavin reductase like domain-containing protein</fullName>
    </recommendedName>
</protein>
<dbReference type="EMBL" id="BMIR01000012">
    <property type="protein sequence ID" value="GGE45861.1"/>
    <property type="molecule type" value="Genomic_DNA"/>
</dbReference>
<dbReference type="GO" id="GO:0010181">
    <property type="term" value="F:FMN binding"/>
    <property type="evidence" value="ECO:0007669"/>
    <property type="project" value="InterPro"/>
</dbReference>
<feature type="domain" description="Flavin reductase like" evidence="5">
    <location>
        <begin position="19"/>
        <end position="169"/>
    </location>
</feature>
<comment type="cofactor">
    <cofactor evidence="1">
        <name>FMN</name>
        <dbReference type="ChEBI" id="CHEBI:58210"/>
    </cofactor>
</comment>
<dbReference type="SUPFAM" id="SSF50475">
    <property type="entry name" value="FMN-binding split barrel"/>
    <property type="match status" value="1"/>
</dbReference>
<dbReference type="GO" id="GO:0016646">
    <property type="term" value="F:oxidoreductase activity, acting on the CH-NH group of donors, NAD or NADP as acceptor"/>
    <property type="evidence" value="ECO:0007669"/>
    <property type="project" value="UniProtKB-ARBA"/>
</dbReference>
<dbReference type="PANTHER" id="PTHR33798:SF5">
    <property type="entry name" value="FLAVIN REDUCTASE LIKE DOMAIN-CONTAINING PROTEIN"/>
    <property type="match status" value="1"/>
</dbReference>
<keyword evidence="3" id="KW-0288">FMN</keyword>
<evidence type="ECO:0000313" key="7">
    <source>
        <dbReference type="Proteomes" id="UP000628775"/>
    </source>
</evidence>
<gene>
    <name evidence="6" type="ORF">GCM10011391_25890</name>
</gene>
<dbReference type="SMART" id="SM00903">
    <property type="entry name" value="Flavin_Reduct"/>
    <property type="match status" value="1"/>
</dbReference>
<name>A0A8J2YIP8_9BACL</name>